<keyword evidence="4" id="KW-0862">Zinc</keyword>
<dbReference type="Gene3D" id="3.40.50.10310">
    <property type="entry name" value="Creatininase"/>
    <property type="match status" value="1"/>
</dbReference>
<dbReference type="Proteomes" id="UP000075653">
    <property type="component" value="Unassembled WGS sequence"/>
</dbReference>
<dbReference type="PANTHER" id="PTHR35005:SF1">
    <property type="entry name" value="2-AMINO-5-FORMYLAMINO-6-RIBOSYLAMINOPYRIMIDIN-4(3H)-ONE 5'-MONOPHOSPHATE DEFORMYLASE"/>
    <property type="match status" value="1"/>
</dbReference>
<dbReference type="Proteomes" id="UP000683551">
    <property type="component" value="Chromosome"/>
</dbReference>
<dbReference type="GO" id="GO:0047789">
    <property type="term" value="F:creatininase activity"/>
    <property type="evidence" value="ECO:0007669"/>
    <property type="project" value="UniProtKB-EC"/>
</dbReference>
<evidence type="ECO:0000256" key="6">
    <source>
        <dbReference type="SAM" id="MobiDB-lite"/>
    </source>
</evidence>
<dbReference type="Pfam" id="PF02633">
    <property type="entry name" value="Creatininase"/>
    <property type="match status" value="1"/>
</dbReference>
<dbReference type="EMBL" id="CP071137">
    <property type="protein sequence ID" value="QWY78366.1"/>
    <property type="molecule type" value="Genomic_DNA"/>
</dbReference>
<accession>A0A149VYL3</accession>
<keyword evidence="3 7" id="KW-0378">Hydrolase</keyword>
<dbReference type="GO" id="GO:0016811">
    <property type="term" value="F:hydrolase activity, acting on carbon-nitrogen (but not peptide) bonds, in linear amides"/>
    <property type="evidence" value="ECO:0007669"/>
    <property type="project" value="TreeGrafter"/>
</dbReference>
<evidence type="ECO:0000256" key="5">
    <source>
        <dbReference type="ARBA" id="ARBA00024029"/>
    </source>
</evidence>
<evidence type="ECO:0000313" key="9">
    <source>
        <dbReference type="Proteomes" id="UP000075653"/>
    </source>
</evidence>
<dbReference type="EC" id="3.5.2.10" evidence="7"/>
<evidence type="ECO:0000256" key="2">
    <source>
        <dbReference type="ARBA" id="ARBA00022723"/>
    </source>
</evidence>
<reference evidence="8" key="2">
    <citation type="submission" date="2021-02" db="EMBL/GenBank/DDBJ databases">
        <title>Comparative genomics of Ferrovum myxofaciens strains, predominant extremophile bacteria forming large biofilm stalactites in acid mine ecosystems.</title>
        <authorList>
            <person name="Burkartova K."/>
            <person name="Ridl J."/>
            <person name="Pajer P."/>
            <person name="Falteisek L."/>
        </authorList>
    </citation>
    <scope>NUCLEOTIDE SEQUENCE</scope>
    <source>
        <strain evidence="8">MI1III</strain>
    </source>
</reference>
<keyword evidence="2" id="KW-0479">Metal-binding</keyword>
<feature type="compositionally biased region" description="Basic and acidic residues" evidence="6">
    <location>
        <begin position="237"/>
        <end position="252"/>
    </location>
</feature>
<protein>
    <submittedName>
        <fullName evidence="8">Creatininase family protein</fullName>
    </submittedName>
    <submittedName>
        <fullName evidence="7">Creatinine amidohydrolase</fullName>
        <ecNumber evidence="7">3.5.2.10</ecNumber>
    </submittedName>
</protein>
<evidence type="ECO:0000256" key="1">
    <source>
        <dbReference type="ARBA" id="ARBA00001947"/>
    </source>
</evidence>
<dbReference type="PATRIC" id="fig|1789004.3.peg.1156"/>
<feature type="region of interest" description="Disordered" evidence="6">
    <location>
        <begin position="231"/>
        <end position="252"/>
    </location>
</feature>
<dbReference type="GO" id="GO:0009231">
    <property type="term" value="P:riboflavin biosynthetic process"/>
    <property type="evidence" value="ECO:0007669"/>
    <property type="project" value="TreeGrafter"/>
</dbReference>
<gene>
    <name evidence="7" type="primary">crnA</name>
    <name evidence="7" type="ORF">FEMY_11400</name>
    <name evidence="8" type="ORF">JZL65_04630</name>
</gene>
<dbReference type="InterPro" id="IPR003785">
    <property type="entry name" value="Creatininase/forma_Hydrolase"/>
</dbReference>
<accession>A0A8F3IL09</accession>
<dbReference type="AlphaFoldDB" id="A0A8F3IL09"/>
<dbReference type="RefSeq" id="WP_197456391.1">
    <property type="nucleotide sequence ID" value="NZ_CP053675.1"/>
</dbReference>
<dbReference type="SUPFAM" id="SSF102215">
    <property type="entry name" value="Creatininase"/>
    <property type="match status" value="1"/>
</dbReference>
<dbReference type="EMBL" id="LRRD01000017">
    <property type="protein sequence ID" value="KXW58315.1"/>
    <property type="molecule type" value="Genomic_DNA"/>
</dbReference>
<dbReference type="PANTHER" id="PTHR35005">
    <property type="entry name" value="3-DEHYDRO-SCYLLO-INOSOSE HYDROLASE"/>
    <property type="match status" value="1"/>
</dbReference>
<organism evidence="7 9">
    <name type="scientific">Ferrovum myxofaciens</name>
    <dbReference type="NCBI Taxonomy" id="416213"/>
    <lineage>
        <taxon>Bacteria</taxon>
        <taxon>Pseudomonadati</taxon>
        <taxon>Pseudomonadota</taxon>
        <taxon>Betaproteobacteria</taxon>
        <taxon>Ferrovales</taxon>
        <taxon>Ferrovaceae</taxon>
        <taxon>Ferrovum</taxon>
    </lineage>
</organism>
<comment type="cofactor">
    <cofactor evidence="1">
        <name>Zn(2+)</name>
        <dbReference type="ChEBI" id="CHEBI:29105"/>
    </cofactor>
</comment>
<comment type="similarity">
    <text evidence="5">Belongs to the creatininase superfamily.</text>
</comment>
<evidence type="ECO:0000256" key="3">
    <source>
        <dbReference type="ARBA" id="ARBA00022801"/>
    </source>
</evidence>
<evidence type="ECO:0000313" key="7">
    <source>
        <dbReference type="EMBL" id="KXW58315.1"/>
    </source>
</evidence>
<feature type="region of interest" description="Disordered" evidence="6">
    <location>
        <begin position="274"/>
        <end position="296"/>
    </location>
</feature>
<sequence>MMYSKALQAIAPFILLTMFGGVSARVVAAKEPLPTVYLEEMTSPELHERVLAGVTTVLIPIGGTEQSGAHMVLGKHNVRVKALAGMIARELGNAIVAPVVAYVPEGDIHPPTSHMRFPGTISIPVSAFESLLEGAARSFKQHGFHRIIFLGDHGGYQKIIGKTARQLNQEWASDPSCRVYALSEYYQAGQTTFAEDLKARGFNEAQIGVHAGLLDTSLALAIDPKLVRVDQLGGNKKPSEQEGVRGDPRAATEELGEIGVKRIVEASVQAIRKLPPLDSAPFRNPGSSKKNLDPSR</sequence>
<proteinExistence type="inferred from homology"/>
<dbReference type="InterPro" id="IPR024087">
    <property type="entry name" value="Creatininase-like_sf"/>
</dbReference>
<evidence type="ECO:0000256" key="4">
    <source>
        <dbReference type="ARBA" id="ARBA00022833"/>
    </source>
</evidence>
<name>A0A8F3IL09_9PROT</name>
<reference evidence="7 9" key="1">
    <citation type="submission" date="2016-01" db="EMBL/GenBank/DDBJ databases">
        <title>Genome sequence of the acidophilic iron oxidising Ferrovum strain Z-31.</title>
        <authorList>
            <person name="Poehlein A."/>
            <person name="Ullrich S.R."/>
            <person name="Schloemann M."/>
            <person name="Muehling M."/>
            <person name="Daniel R."/>
        </authorList>
    </citation>
    <scope>NUCLEOTIDE SEQUENCE [LARGE SCALE GENOMIC DNA]</scope>
    <source>
        <strain evidence="7 9">Z-31</strain>
    </source>
</reference>
<keyword evidence="9" id="KW-1185">Reference proteome</keyword>
<dbReference type="GO" id="GO:0046872">
    <property type="term" value="F:metal ion binding"/>
    <property type="evidence" value="ECO:0007669"/>
    <property type="project" value="UniProtKB-KW"/>
</dbReference>
<evidence type="ECO:0000313" key="8">
    <source>
        <dbReference type="EMBL" id="QWY78366.1"/>
    </source>
</evidence>